<accession>A0A4Y2FBA3</accession>
<reference evidence="1 2" key="1">
    <citation type="journal article" date="2019" name="Sci. Rep.">
        <title>Orb-weaving spider Araneus ventricosus genome elucidates the spidroin gene catalogue.</title>
        <authorList>
            <person name="Kono N."/>
            <person name="Nakamura H."/>
            <person name="Ohtoshi R."/>
            <person name="Moran D.A.P."/>
            <person name="Shinohara A."/>
            <person name="Yoshida Y."/>
            <person name="Fujiwara M."/>
            <person name="Mori M."/>
            <person name="Tomita M."/>
            <person name="Arakawa K."/>
        </authorList>
    </citation>
    <scope>NUCLEOTIDE SEQUENCE [LARGE SCALE GENOMIC DNA]</scope>
</reference>
<name>A0A4Y2FBA3_ARAVE</name>
<protein>
    <submittedName>
        <fullName evidence="1">Uncharacterized protein</fullName>
    </submittedName>
</protein>
<proteinExistence type="predicted"/>
<evidence type="ECO:0000313" key="1">
    <source>
        <dbReference type="EMBL" id="GBM37659.1"/>
    </source>
</evidence>
<organism evidence="1 2">
    <name type="scientific">Araneus ventricosus</name>
    <name type="common">Orbweaver spider</name>
    <name type="synonym">Epeira ventricosa</name>
    <dbReference type="NCBI Taxonomy" id="182803"/>
    <lineage>
        <taxon>Eukaryota</taxon>
        <taxon>Metazoa</taxon>
        <taxon>Ecdysozoa</taxon>
        <taxon>Arthropoda</taxon>
        <taxon>Chelicerata</taxon>
        <taxon>Arachnida</taxon>
        <taxon>Araneae</taxon>
        <taxon>Araneomorphae</taxon>
        <taxon>Entelegynae</taxon>
        <taxon>Araneoidea</taxon>
        <taxon>Araneidae</taxon>
        <taxon>Araneus</taxon>
    </lineage>
</organism>
<keyword evidence="2" id="KW-1185">Reference proteome</keyword>
<dbReference type="Proteomes" id="UP000499080">
    <property type="component" value="Unassembled WGS sequence"/>
</dbReference>
<comment type="caution">
    <text evidence="1">The sequence shown here is derived from an EMBL/GenBank/DDBJ whole genome shotgun (WGS) entry which is preliminary data.</text>
</comment>
<feature type="non-terminal residue" evidence="1">
    <location>
        <position position="19"/>
    </location>
</feature>
<sequence>MARCLLEDPPKLLGLLLQV</sequence>
<dbReference type="AlphaFoldDB" id="A0A4Y2FBA3"/>
<gene>
    <name evidence="1" type="ORF">AVEN_227783_1</name>
</gene>
<dbReference type="EMBL" id="BGPR01249581">
    <property type="protein sequence ID" value="GBM37659.1"/>
    <property type="molecule type" value="Genomic_DNA"/>
</dbReference>
<evidence type="ECO:0000313" key="2">
    <source>
        <dbReference type="Proteomes" id="UP000499080"/>
    </source>
</evidence>